<sequence length="210" mass="23784">MVQHSFIWIGQKDDALLVYFCKEGQELGQTTAIYTNNIYETHRLSNLLGALGIPATCLQLDISKSAREAALDKIRRKECHAIITTDIAATTQDPPISKVDRIINYNIGWKTTFQIYTQRTSNLRDASENSGRMITFMKPYALALISRLEREDPNFILAEYEVNMDIVKACDVQVQNAVSENPSLRESDTRQVRAGFTQVLPLNQLAHLHI</sequence>
<comment type="caution">
    <text evidence="8">The sequence shown here is derived from an EMBL/GenBank/DDBJ whole genome shotgun (WGS) entry which is preliminary data.</text>
</comment>
<evidence type="ECO:0000313" key="8">
    <source>
        <dbReference type="EMBL" id="KAK4223293.1"/>
    </source>
</evidence>
<dbReference type="SUPFAM" id="SSF52540">
    <property type="entry name" value="P-loop containing nucleoside triphosphate hydrolases"/>
    <property type="match status" value="1"/>
</dbReference>
<reference evidence="8" key="2">
    <citation type="submission" date="2023-05" db="EMBL/GenBank/DDBJ databases">
        <authorList>
            <consortium name="Lawrence Berkeley National Laboratory"/>
            <person name="Steindorff A."/>
            <person name="Hensen N."/>
            <person name="Bonometti L."/>
            <person name="Westerberg I."/>
            <person name="Brannstrom I.O."/>
            <person name="Guillou S."/>
            <person name="Cros-Aarteil S."/>
            <person name="Calhoun S."/>
            <person name="Haridas S."/>
            <person name="Kuo A."/>
            <person name="Mondo S."/>
            <person name="Pangilinan J."/>
            <person name="Riley R."/>
            <person name="Labutti K."/>
            <person name="Andreopoulos B."/>
            <person name="Lipzen A."/>
            <person name="Chen C."/>
            <person name="Yanf M."/>
            <person name="Daum C."/>
            <person name="Ng V."/>
            <person name="Clum A."/>
            <person name="Ohm R."/>
            <person name="Martin F."/>
            <person name="Silar P."/>
            <person name="Natvig D."/>
            <person name="Lalanne C."/>
            <person name="Gautier V."/>
            <person name="Ament-Velasquez S.L."/>
            <person name="Kruys A."/>
            <person name="Hutchinson M.I."/>
            <person name="Powell A.J."/>
            <person name="Barry K."/>
            <person name="Miller A.N."/>
            <person name="Grigoriev I.V."/>
            <person name="Debuchy R."/>
            <person name="Gladieux P."/>
            <person name="Thoren M.H."/>
            <person name="Johannesson H."/>
        </authorList>
    </citation>
    <scope>NUCLEOTIDE SEQUENCE</scope>
    <source>
        <strain evidence="8">CBS 990.96</strain>
    </source>
</reference>
<dbReference type="GO" id="GO:0016787">
    <property type="term" value="F:hydrolase activity"/>
    <property type="evidence" value="ECO:0007669"/>
    <property type="project" value="UniProtKB-KW"/>
</dbReference>
<dbReference type="PROSITE" id="PS51194">
    <property type="entry name" value="HELICASE_CTER"/>
    <property type="match status" value="1"/>
</dbReference>
<dbReference type="Pfam" id="PF00271">
    <property type="entry name" value="Helicase_C"/>
    <property type="match status" value="1"/>
</dbReference>
<dbReference type="Proteomes" id="UP001301958">
    <property type="component" value="Unassembled WGS sequence"/>
</dbReference>
<accession>A0AAN7GS74</accession>
<dbReference type="EMBL" id="MU865432">
    <property type="protein sequence ID" value="KAK4223293.1"/>
    <property type="molecule type" value="Genomic_DNA"/>
</dbReference>
<evidence type="ECO:0000259" key="7">
    <source>
        <dbReference type="PROSITE" id="PS51194"/>
    </source>
</evidence>
<evidence type="ECO:0000313" key="9">
    <source>
        <dbReference type="Proteomes" id="UP001301958"/>
    </source>
</evidence>
<evidence type="ECO:0000256" key="5">
    <source>
        <dbReference type="ARBA" id="ARBA00022840"/>
    </source>
</evidence>
<dbReference type="PANTHER" id="PTHR47959">
    <property type="entry name" value="ATP-DEPENDENT RNA HELICASE RHLE-RELATED"/>
    <property type="match status" value="1"/>
</dbReference>
<evidence type="ECO:0000256" key="1">
    <source>
        <dbReference type="ARBA" id="ARBA00012552"/>
    </source>
</evidence>
<dbReference type="GO" id="GO:0005829">
    <property type="term" value="C:cytosol"/>
    <property type="evidence" value="ECO:0007669"/>
    <property type="project" value="TreeGrafter"/>
</dbReference>
<name>A0AAN7GS74_9PEZI</name>
<dbReference type="InterPro" id="IPR050079">
    <property type="entry name" value="DEAD_box_RNA_helicase"/>
</dbReference>
<keyword evidence="4" id="KW-0347">Helicase</keyword>
<dbReference type="PANTHER" id="PTHR47959:SF1">
    <property type="entry name" value="ATP-DEPENDENT RNA HELICASE DBPA"/>
    <property type="match status" value="1"/>
</dbReference>
<comment type="catalytic activity">
    <reaction evidence="6">
        <text>ATP + H2O = ADP + phosphate + H(+)</text>
        <dbReference type="Rhea" id="RHEA:13065"/>
        <dbReference type="ChEBI" id="CHEBI:15377"/>
        <dbReference type="ChEBI" id="CHEBI:15378"/>
        <dbReference type="ChEBI" id="CHEBI:30616"/>
        <dbReference type="ChEBI" id="CHEBI:43474"/>
        <dbReference type="ChEBI" id="CHEBI:456216"/>
        <dbReference type="EC" id="3.6.4.13"/>
    </reaction>
</comment>
<dbReference type="EC" id="3.6.4.13" evidence="1"/>
<dbReference type="InterPro" id="IPR001650">
    <property type="entry name" value="Helicase_C-like"/>
</dbReference>
<keyword evidence="9" id="KW-1185">Reference proteome</keyword>
<keyword evidence="5" id="KW-0067">ATP-binding</keyword>
<feature type="domain" description="Helicase C-terminal" evidence="7">
    <location>
        <begin position="12"/>
        <end position="168"/>
    </location>
</feature>
<keyword evidence="3" id="KW-0378">Hydrolase</keyword>
<evidence type="ECO:0000256" key="3">
    <source>
        <dbReference type="ARBA" id="ARBA00022801"/>
    </source>
</evidence>
<dbReference type="GO" id="GO:0003724">
    <property type="term" value="F:RNA helicase activity"/>
    <property type="evidence" value="ECO:0007669"/>
    <property type="project" value="UniProtKB-EC"/>
</dbReference>
<proteinExistence type="predicted"/>
<dbReference type="Gene3D" id="3.40.50.300">
    <property type="entry name" value="P-loop containing nucleotide triphosphate hydrolases"/>
    <property type="match status" value="1"/>
</dbReference>
<evidence type="ECO:0000256" key="4">
    <source>
        <dbReference type="ARBA" id="ARBA00022806"/>
    </source>
</evidence>
<protein>
    <recommendedName>
        <fullName evidence="1">RNA helicase</fullName>
        <ecNumber evidence="1">3.6.4.13</ecNumber>
    </recommendedName>
</protein>
<keyword evidence="2" id="KW-0547">Nucleotide-binding</keyword>
<dbReference type="AlphaFoldDB" id="A0AAN7GS74"/>
<reference evidence="8" key="1">
    <citation type="journal article" date="2023" name="Mol. Phylogenet. Evol.">
        <title>Genome-scale phylogeny and comparative genomics of the fungal order Sordariales.</title>
        <authorList>
            <person name="Hensen N."/>
            <person name="Bonometti L."/>
            <person name="Westerberg I."/>
            <person name="Brannstrom I.O."/>
            <person name="Guillou S."/>
            <person name="Cros-Aarteil S."/>
            <person name="Calhoun S."/>
            <person name="Haridas S."/>
            <person name="Kuo A."/>
            <person name="Mondo S."/>
            <person name="Pangilinan J."/>
            <person name="Riley R."/>
            <person name="LaButti K."/>
            <person name="Andreopoulos B."/>
            <person name="Lipzen A."/>
            <person name="Chen C."/>
            <person name="Yan M."/>
            <person name="Daum C."/>
            <person name="Ng V."/>
            <person name="Clum A."/>
            <person name="Steindorff A."/>
            <person name="Ohm R.A."/>
            <person name="Martin F."/>
            <person name="Silar P."/>
            <person name="Natvig D.O."/>
            <person name="Lalanne C."/>
            <person name="Gautier V."/>
            <person name="Ament-Velasquez S.L."/>
            <person name="Kruys A."/>
            <person name="Hutchinson M.I."/>
            <person name="Powell A.J."/>
            <person name="Barry K."/>
            <person name="Miller A.N."/>
            <person name="Grigoriev I.V."/>
            <person name="Debuchy R."/>
            <person name="Gladieux P."/>
            <person name="Hiltunen Thoren M."/>
            <person name="Johannesson H."/>
        </authorList>
    </citation>
    <scope>NUCLEOTIDE SEQUENCE</scope>
    <source>
        <strain evidence="8">CBS 990.96</strain>
    </source>
</reference>
<dbReference type="GO" id="GO:0005524">
    <property type="term" value="F:ATP binding"/>
    <property type="evidence" value="ECO:0007669"/>
    <property type="project" value="UniProtKB-KW"/>
</dbReference>
<evidence type="ECO:0000256" key="2">
    <source>
        <dbReference type="ARBA" id="ARBA00022741"/>
    </source>
</evidence>
<evidence type="ECO:0000256" key="6">
    <source>
        <dbReference type="ARBA" id="ARBA00047984"/>
    </source>
</evidence>
<dbReference type="InterPro" id="IPR027417">
    <property type="entry name" value="P-loop_NTPase"/>
</dbReference>
<organism evidence="8 9">
    <name type="scientific">Podospora fimiseda</name>
    <dbReference type="NCBI Taxonomy" id="252190"/>
    <lineage>
        <taxon>Eukaryota</taxon>
        <taxon>Fungi</taxon>
        <taxon>Dikarya</taxon>
        <taxon>Ascomycota</taxon>
        <taxon>Pezizomycotina</taxon>
        <taxon>Sordariomycetes</taxon>
        <taxon>Sordariomycetidae</taxon>
        <taxon>Sordariales</taxon>
        <taxon>Podosporaceae</taxon>
        <taxon>Podospora</taxon>
    </lineage>
</organism>
<gene>
    <name evidence="8" type="ORF">QBC38DRAFT_488010</name>
</gene>